<accession>A0A5B7GQ85</accession>
<evidence type="ECO:0000256" key="1">
    <source>
        <dbReference type="SAM" id="MobiDB-lite"/>
    </source>
</evidence>
<dbReference type="EMBL" id="VSRR010018137">
    <property type="protein sequence ID" value="MPC61012.1"/>
    <property type="molecule type" value="Genomic_DNA"/>
</dbReference>
<feature type="compositionally biased region" description="Low complexity" evidence="1">
    <location>
        <begin position="1"/>
        <end position="14"/>
    </location>
</feature>
<dbReference type="AlphaFoldDB" id="A0A5B7GQ85"/>
<gene>
    <name evidence="2" type="ORF">E2C01_055074</name>
</gene>
<sequence>MSGSPRPRGSPFGPELHFPNLTKRKLPLPVTVAQDTDSTTAGLLSGWVASWPTTSWASRVIRKGLSWPWIRCPPLRRPLSTTRVKPSILRHV</sequence>
<proteinExistence type="predicted"/>
<feature type="region of interest" description="Disordered" evidence="1">
    <location>
        <begin position="1"/>
        <end position="20"/>
    </location>
</feature>
<dbReference type="Proteomes" id="UP000324222">
    <property type="component" value="Unassembled WGS sequence"/>
</dbReference>
<evidence type="ECO:0000313" key="2">
    <source>
        <dbReference type="EMBL" id="MPC61012.1"/>
    </source>
</evidence>
<name>A0A5B7GQ85_PORTR</name>
<reference evidence="2 3" key="1">
    <citation type="submission" date="2019-05" db="EMBL/GenBank/DDBJ databases">
        <title>Another draft genome of Portunus trituberculatus and its Hox gene families provides insights of decapod evolution.</title>
        <authorList>
            <person name="Jeong J.-H."/>
            <person name="Song I."/>
            <person name="Kim S."/>
            <person name="Choi T."/>
            <person name="Kim D."/>
            <person name="Ryu S."/>
            <person name="Kim W."/>
        </authorList>
    </citation>
    <scope>NUCLEOTIDE SEQUENCE [LARGE SCALE GENOMIC DNA]</scope>
    <source>
        <tissue evidence="2">Muscle</tissue>
    </source>
</reference>
<organism evidence="2 3">
    <name type="scientific">Portunus trituberculatus</name>
    <name type="common">Swimming crab</name>
    <name type="synonym">Neptunus trituberculatus</name>
    <dbReference type="NCBI Taxonomy" id="210409"/>
    <lineage>
        <taxon>Eukaryota</taxon>
        <taxon>Metazoa</taxon>
        <taxon>Ecdysozoa</taxon>
        <taxon>Arthropoda</taxon>
        <taxon>Crustacea</taxon>
        <taxon>Multicrustacea</taxon>
        <taxon>Malacostraca</taxon>
        <taxon>Eumalacostraca</taxon>
        <taxon>Eucarida</taxon>
        <taxon>Decapoda</taxon>
        <taxon>Pleocyemata</taxon>
        <taxon>Brachyura</taxon>
        <taxon>Eubrachyura</taxon>
        <taxon>Portunoidea</taxon>
        <taxon>Portunidae</taxon>
        <taxon>Portuninae</taxon>
        <taxon>Portunus</taxon>
    </lineage>
</organism>
<protein>
    <submittedName>
        <fullName evidence="2">Uncharacterized protein</fullName>
    </submittedName>
</protein>
<keyword evidence="3" id="KW-1185">Reference proteome</keyword>
<comment type="caution">
    <text evidence="2">The sequence shown here is derived from an EMBL/GenBank/DDBJ whole genome shotgun (WGS) entry which is preliminary data.</text>
</comment>
<evidence type="ECO:0000313" key="3">
    <source>
        <dbReference type="Proteomes" id="UP000324222"/>
    </source>
</evidence>